<keyword evidence="1" id="KW-0378">Hydrolase</keyword>
<comment type="caution">
    <text evidence="4">The sequence shown here is derived from an EMBL/GenBank/DDBJ whole genome shotgun (WGS) entry which is preliminary data.</text>
</comment>
<keyword evidence="1" id="KW-0479">Metal-binding</keyword>
<organism evidence="4 5">
    <name type="scientific">Multifurca ochricompacta</name>
    <dbReference type="NCBI Taxonomy" id="376703"/>
    <lineage>
        <taxon>Eukaryota</taxon>
        <taxon>Fungi</taxon>
        <taxon>Dikarya</taxon>
        <taxon>Basidiomycota</taxon>
        <taxon>Agaricomycotina</taxon>
        <taxon>Agaricomycetes</taxon>
        <taxon>Russulales</taxon>
        <taxon>Russulaceae</taxon>
        <taxon>Multifurca</taxon>
    </lineage>
</organism>
<dbReference type="GO" id="GO:0046872">
    <property type="term" value="F:metal ion binding"/>
    <property type="evidence" value="ECO:0007669"/>
    <property type="project" value="UniProtKB-UniRule"/>
</dbReference>
<accession>A0AAD4QN49</accession>
<feature type="region of interest" description="Disordered" evidence="2">
    <location>
        <begin position="507"/>
        <end position="528"/>
    </location>
</feature>
<dbReference type="PROSITE" id="PS51746">
    <property type="entry name" value="PPM_2"/>
    <property type="match status" value="1"/>
</dbReference>
<dbReference type="SUPFAM" id="SSF81606">
    <property type="entry name" value="PP2C-like"/>
    <property type="match status" value="1"/>
</dbReference>
<sequence length="566" mass="60335">MTASGPTIKTFQKRLYTVLPRGVAVTRVRSNSASASPRALHNYSPSLPYFDPSTPPPSSRPSNPHLLSTTRLSIEARTEPEAPNSGHSQHAHAGPAPPSSLALTAPPSSNTSSSSLNGIPFSHFHVPPFFLYQPFTPPSSLPPPAALDSCPRTPHASTSKHRFLFDVGAYGIPKRHPSSVVSGRDGAGGAELWQHGSKLTDGLDLAVQVGEDAYFVRDNAMGIADGVGGWSRAHSPKGAASPSALFARRLMHFCSAEVATQASSPALSFHDVPPSSKTTFFPYPPSSSPPHSTMQEDVTDETADDLADGLDVLLILERAYERALKAHVITPSAQASTPSLPVPSKPEPLLTGSSTALLAVLDSAGSHVPAPEVSVVPDTRAHDAVIRIAHLGDCMGMLVRGDDIVWRSEEMWWGFNTPLQLGPASSTSPKAAQVFTLPVRSDDILILASDGLSDNLWDEEVLDEVMRFQRTFLTPTATSDSQLPRRTLAGMLSEALCSRARTVSQRRSKIAPSVEETSAPPDVDNEIPFARRAREEGRAFSGGKSDDISVLVAVISPAESNISTRQ</sequence>
<dbReference type="SMART" id="SM00332">
    <property type="entry name" value="PP2Cc"/>
    <property type="match status" value="1"/>
</dbReference>
<dbReference type="GO" id="GO:0004722">
    <property type="term" value="F:protein serine/threonine phosphatase activity"/>
    <property type="evidence" value="ECO:0007669"/>
    <property type="project" value="UniProtKB-EC"/>
</dbReference>
<dbReference type="InterPro" id="IPR036457">
    <property type="entry name" value="PPM-type-like_dom_sf"/>
</dbReference>
<comment type="catalytic activity">
    <reaction evidence="1">
        <text>O-phospho-L-threonyl-[protein] + H2O = L-threonyl-[protein] + phosphate</text>
        <dbReference type="Rhea" id="RHEA:47004"/>
        <dbReference type="Rhea" id="RHEA-COMP:11060"/>
        <dbReference type="Rhea" id="RHEA-COMP:11605"/>
        <dbReference type="ChEBI" id="CHEBI:15377"/>
        <dbReference type="ChEBI" id="CHEBI:30013"/>
        <dbReference type="ChEBI" id="CHEBI:43474"/>
        <dbReference type="ChEBI" id="CHEBI:61977"/>
        <dbReference type="EC" id="3.1.3.16"/>
    </reaction>
</comment>
<dbReference type="Proteomes" id="UP001203297">
    <property type="component" value="Unassembled WGS sequence"/>
</dbReference>
<keyword evidence="1" id="KW-0460">Magnesium</keyword>
<protein>
    <recommendedName>
        <fullName evidence="1">Protein phosphatase</fullName>
        <ecNumber evidence="1">3.1.3.16</ecNumber>
    </recommendedName>
</protein>
<feature type="region of interest" description="Disordered" evidence="2">
    <location>
        <begin position="78"/>
        <end position="114"/>
    </location>
</feature>
<evidence type="ECO:0000256" key="1">
    <source>
        <dbReference type="RuleBase" id="RU366020"/>
    </source>
</evidence>
<evidence type="ECO:0000313" key="5">
    <source>
        <dbReference type="Proteomes" id="UP001203297"/>
    </source>
</evidence>
<dbReference type="EMBL" id="WTXG01000020">
    <property type="protein sequence ID" value="KAI0300065.1"/>
    <property type="molecule type" value="Genomic_DNA"/>
</dbReference>
<dbReference type="InterPro" id="IPR039123">
    <property type="entry name" value="PPTC7"/>
</dbReference>
<dbReference type="EC" id="3.1.3.16" evidence="1"/>
<evidence type="ECO:0000256" key="2">
    <source>
        <dbReference type="SAM" id="MobiDB-lite"/>
    </source>
</evidence>
<feature type="compositionally biased region" description="Low complexity" evidence="2">
    <location>
        <begin position="85"/>
        <end position="114"/>
    </location>
</feature>
<keyword evidence="1" id="KW-0464">Manganese</keyword>
<gene>
    <name evidence="4" type="ORF">B0F90DRAFT_1726356</name>
</gene>
<keyword evidence="5" id="KW-1185">Reference proteome</keyword>
<comment type="catalytic activity">
    <reaction evidence="1">
        <text>O-phospho-L-seryl-[protein] + H2O = L-seryl-[protein] + phosphate</text>
        <dbReference type="Rhea" id="RHEA:20629"/>
        <dbReference type="Rhea" id="RHEA-COMP:9863"/>
        <dbReference type="Rhea" id="RHEA-COMP:11604"/>
        <dbReference type="ChEBI" id="CHEBI:15377"/>
        <dbReference type="ChEBI" id="CHEBI:29999"/>
        <dbReference type="ChEBI" id="CHEBI:43474"/>
        <dbReference type="ChEBI" id="CHEBI:83421"/>
        <dbReference type="EC" id="3.1.3.16"/>
    </reaction>
</comment>
<dbReference type="PANTHER" id="PTHR12320:SF84">
    <property type="entry name" value="PROTEIN PHOSPHATASE"/>
    <property type="match status" value="1"/>
</dbReference>
<feature type="domain" description="PPM-type phosphatase" evidence="3">
    <location>
        <begin position="194"/>
        <end position="555"/>
    </location>
</feature>
<evidence type="ECO:0000313" key="4">
    <source>
        <dbReference type="EMBL" id="KAI0300065.1"/>
    </source>
</evidence>
<reference evidence="4" key="1">
    <citation type="journal article" date="2022" name="New Phytol.">
        <title>Evolutionary transition to the ectomycorrhizal habit in the genomes of a hyperdiverse lineage of mushroom-forming fungi.</title>
        <authorList>
            <person name="Looney B."/>
            <person name="Miyauchi S."/>
            <person name="Morin E."/>
            <person name="Drula E."/>
            <person name="Courty P.E."/>
            <person name="Kohler A."/>
            <person name="Kuo A."/>
            <person name="LaButti K."/>
            <person name="Pangilinan J."/>
            <person name="Lipzen A."/>
            <person name="Riley R."/>
            <person name="Andreopoulos W."/>
            <person name="He G."/>
            <person name="Johnson J."/>
            <person name="Nolan M."/>
            <person name="Tritt A."/>
            <person name="Barry K.W."/>
            <person name="Grigoriev I.V."/>
            <person name="Nagy L.G."/>
            <person name="Hibbett D."/>
            <person name="Henrissat B."/>
            <person name="Matheny P.B."/>
            <person name="Labbe J."/>
            <person name="Martin F.M."/>
        </authorList>
    </citation>
    <scope>NUCLEOTIDE SEQUENCE</scope>
    <source>
        <strain evidence="4">BPL690</strain>
    </source>
</reference>
<dbReference type="InterPro" id="IPR001932">
    <property type="entry name" value="PPM-type_phosphatase-like_dom"/>
</dbReference>
<comment type="cofactor">
    <cofactor evidence="1">
        <name>Mg(2+)</name>
        <dbReference type="ChEBI" id="CHEBI:18420"/>
    </cofactor>
</comment>
<dbReference type="AlphaFoldDB" id="A0AAD4QN49"/>
<keyword evidence="1" id="KW-0904">Protein phosphatase</keyword>
<feature type="region of interest" description="Disordered" evidence="2">
    <location>
        <begin position="28"/>
        <end position="66"/>
    </location>
</feature>
<comment type="cofactor">
    <cofactor evidence="1">
        <name>Mn(2+)</name>
        <dbReference type="ChEBI" id="CHEBI:29035"/>
    </cofactor>
</comment>
<dbReference type="PANTHER" id="PTHR12320">
    <property type="entry name" value="PROTEIN PHOSPHATASE 2C"/>
    <property type="match status" value="1"/>
</dbReference>
<name>A0AAD4QN49_9AGAM</name>
<proteinExistence type="inferred from homology"/>
<evidence type="ECO:0000259" key="3">
    <source>
        <dbReference type="PROSITE" id="PS51746"/>
    </source>
</evidence>
<comment type="similarity">
    <text evidence="1">Belongs to the PP2C family.</text>
</comment>
<dbReference type="Gene3D" id="3.60.40.10">
    <property type="entry name" value="PPM-type phosphatase domain"/>
    <property type="match status" value="2"/>
</dbReference>